<dbReference type="InterPro" id="IPR014284">
    <property type="entry name" value="RNA_pol_sigma-70_dom"/>
</dbReference>
<keyword evidence="2" id="KW-0805">Transcription regulation</keyword>
<proteinExistence type="inferred from homology"/>
<dbReference type="InterPro" id="IPR007627">
    <property type="entry name" value="RNA_pol_sigma70_r2"/>
</dbReference>
<evidence type="ECO:0000256" key="5">
    <source>
        <dbReference type="SAM" id="MobiDB-lite"/>
    </source>
</evidence>
<dbReference type="GO" id="GO:0003677">
    <property type="term" value="F:DNA binding"/>
    <property type="evidence" value="ECO:0007669"/>
    <property type="project" value="InterPro"/>
</dbReference>
<dbReference type="Pfam" id="PF04542">
    <property type="entry name" value="Sigma70_r2"/>
    <property type="match status" value="1"/>
</dbReference>
<dbReference type="RefSeq" id="WP_130584753.1">
    <property type="nucleotide sequence ID" value="NZ_CP029159.1"/>
</dbReference>
<evidence type="ECO:0000256" key="2">
    <source>
        <dbReference type="ARBA" id="ARBA00023015"/>
    </source>
</evidence>
<organism evidence="8 9">
    <name type="scientific">Streptomyces tsukubensis (strain DSM 42081 / NBRC 108919 / NRRL 18488 / 9993)</name>
    <dbReference type="NCBI Taxonomy" id="1114943"/>
    <lineage>
        <taxon>Bacteria</taxon>
        <taxon>Bacillati</taxon>
        <taxon>Actinomycetota</taxon>
        <taxon>Actinomycetes</taxon>
        <taxon>Kitasatosporales</taxon>
        <taxon>Streptomycetaceae</taxon>
        <taxon>Streptomyces</taxon>
    </lineage>
</organism>
<dbReference type="Gene3D" id="1.10.1740.10">
    <property type="match status" value="1"/>
</dbReference>
<dbReference type="Pfam" id="PF08281">
    <property type="entry name" value="Sigma70_r4_2"/>
    <property type="match status" value="1"/>
</dbReference>
<dbReference type="SUPFAM" id="SSF88946">
    <property type="entry name" value="Sigma2 domain of RNA polymerase sigma factors"/>
    <property type="match status" value="1"/>
</dbReference>
<evidence type="ECO:0000256" key="4">
    <source>
        <dbReference type="ARBA" id="ARBA00023163"/>
    </source>
</evidence>
<protein>
    <submittedName>
        <fullName evidence="8">RNA polymerase subunit sigma-24</fullName>
    </submittedName>
</protein>
<evidence type="ECO:0000256" key="3">
    <source>
        <dbReference type="ARBA" id="ARBA00023082"/>
    </source>
</evidence>
<dbReference type="AlphaFoldDB" id="A0A7G3U7I6"/>
<dbReference type="InterPro" id="IPR013249">
    <property type="entry name" value="RNA_pol_sigma70_r4_t2"/>
</dbReference>
<dbReference type="PANTHER" id="PTHR43133">
    <property type="entry name" value="RNA POLYMERASE ECF-TYPE SIGMA FACTO"/>
    <property type="match status" value="1"/>
</dbReference>
<gene>
    <name evidence="8" type="ORF">STSU_003780</name>
</gene>
<dbReference type="InterPro" id="IPR013325">
    <property type="entry name" value="RNA_pol_sigma_r2"/>
</dbReference>
<name>A0A7G3U7I6_STRT9</name>
<evidence type="ECO:0000259" key="6">
    <source>
        <dbReference type="Pfam" id="PF04542"/>
    </source>
</evidence>
<dbReference type="InterPro" id="IPR039425">
    <property type="entry name" value="RNA_pol_sigma-70-like"/>
</dbReference>
<dbReference type="EMBL" id="CP029159">
    <property type="protein sequence ID" value="QKM66414.1"/>
    <property type="molecule type" value="Genomic_DNA"/>
</dbReference>
<accession>A0A7G3U7I6</accession>
<evidence type="ECO:0000313" key="9">
    <source>
        <dbReference type="Proteomes" id="UP000005940"/>
    </source>
</evidence>
<keyword evidence="9" id="KW-1185">Reference proteome</keyword>
<dbReference type="InterPro" id="IPR036388">
    <property type="entry name" value="WH-like_DNA-bd_sf"/>
</dbReference>
<dbReference type="PANTHER" id="PTHR43133:SF66">
    <property type="entry name" value="ECF RNA POLYMERASE SIGMA FACTOR SIGK"/>
    <property type="match status" value="1"/>
</dbReference>
<dbReference type="InterPro" id="IPR013324">
    <property type="entry name" value="RNA_pol_sigma_r3/r4-like"/>
</dbReference>
<feature type="region of interest" description="Disordered" evidence="5">
    <location>
        <begin position="194"/>
        <end position="229"/>
    </location>
</feature>
<dbReference type="GO" id="GO:0016987">
    <property type="term" value="F:sigma factor activity"/>
    <property type="evidence" value="ECO:0007669"/>
    <property type="project" value="UniProtKB-KW"/>
</dbReference>
<evidence type="ECO:0000259" key="7">
    <source>
        <dbReference type="Pfam" id="PF08281"/>
    </source>
</evidence>
<comment type="similarity">
    <text evidence="1">Belongs to the sigma-70 factor family. ECF subfamily.</text>
</comment>
<feature type="domain" description="RNA polymerase sigma factor 70 region 4 type 2" evidence="7">
    <location>
        <begin position="134"/>
        <end position="181"/>
    </location>
</feature>
<evidence type="ECO:0000256" key="1">
    <source>
        <dbReference type="ARBA" id="ARBA00010641"/>
    </source>
</evidence>
<feature type="compositionally biased region" description="Basic and acidic residues" evidence="5">
    <location>
        <begin position="199"/>
        <end position="210"/>
    </location>
</feature>
<reference evidence="8 9" key="1">
    <citation type="journal article" date="2012" name="J. Bacteriol.">
        <title>Draft genome of Streptomyces tsukubaensis NRRL 18488, the producer of the clinically important immunosuppressant tacrolimus (FK506).</title>
        <authorList>
            <person name="Barreiro C."/>
            <person name="Prieto C."/>
            <person name="Sola-Landa A."/>
            <person name="Solera E."/>
            <person name="Martinez-Castro M."/>
            <person name="Perez-Redondo R."/>
            <person name="Garcia-Estrada C."/>
            <person name="Aparicio J.F."/>
            <person name="Fernandez-Martinez L.T."/>
            <person name="Santos-Aberturas J."/>
            <person name="Salehi-Najafabadi Z."/>
            <person name="Rodriguez-Garcia A."/>
            <person name="Tauch A."/>
            <person name="Martin J.F."/>
        </authorList>
    </citation>
    <scope>NUCLEOTIDE SEQUENCE [LARGE SCALE GENOMIC DNA]</scope>
    <source>
        <strain evidence="9">DSM 42081 / NBRC 108919 / NRRL 18488 / 9993</strain>
    </source>
</reference>
<dbReference type="Proteomes" id="UP000005940">
    <property type="component" value="Chromosome"/>
</dbReference>
<feature type="domain" description="RNA polymerase sigma-70 region 2" evidence="6">
    <location>
        <begin position="36"/>
        <end position="101"/>
    </location>
</feature>
<keyword evidence="3" id="KW-0731">Sigma factor</keyword>
<sequence length="229" mass="24676">MGSWSGERPVTAREAELGRAVHRARTGDENAFRVVYAAVQPGLLRYLSGLVGADAEDVASESWLEIARDLGRFRGSGAGFTAWARTIARHRAVDHLRRQRSRPRTTLLDHEVHEVPGPRDTAREALESISTERTLALIAILPERQARAVLLRTVIGLDTATAARLLVARPPAVRSAVHRGLNGLARYLTLTGQAPVRPDGARSRGGERGRGTARAAGSPPEPDPGSTGR</sequence>
<keyword evidence="4" id="KW-0804">Transcription</keyword>
<dbReference type="Gene3D" id="1.10.10.10">
    <property type="entry name" value="Winged helix-like DNA-binding domain superfamily/Winged helix DNA-binding domain"/>
    <property type="match status" value="1"/>
</dbReference>
<dbReference type="SUPFAM" id="SSF88659">
    <property type="entry name" value="Sigma3 and sigma4 domains of RNA polymerase sigma factors"/>
    <property type="match status" value="1"/>
</dbReference>
<evidence type="ECO:0000313" key="8">
    <source>
        <dbReference type="EMBL" id="QKM66414.1"/>
    </source>
</evidence>
<dbReference type="GO" id="GO:0006352">
    <property type="term" value="P:DNA-templated transcription initiation"/>
    <property type="evidence" value="ECO:0007669"/>
    <property type="project" value="InterPro"/>
</dbReference>
<dbReference type="NCBIfam" id="TIGR02937">
    <property type="entry name" value="sigma70-ECF"/>
    <property type="match status" value="1"/>
</dbReference>